<evidence type="ECO:0000313" key="1">
    <source>
        <dbReference type="EMBL" id="PKY69395.1"/>
    </source>
</evidence>
<evidence type="ECO:0000313" key="2">
    <source>
        <dbReference type="Proteomes" id="UP000242755"/>
    </source>
</evidence>
<dbReference type="EMBL" id="PKGO01000016">
    <property type="protein sequence ID" value="PKY69395.1"/>
    <property type="molecule type" value="Genomic_DNA"/>
</dbReference>
<comment type="caution">
    <text evidence="1">The sequence shown here is derived from an EMBL/GenBank/DDBJ whole genome shotgun (WGS) entry which is preliminary data.</text>
</comment>
<name>A0A2I1IE48_9MICO</name>
<dbReference type="Proteomes" id="UP000242755">
    <property type="component" value="Unassembled WGS sequence"/>
</dbReference>
<organism evidence="1 2">
    <name type="scientific">Brevibacterium ravenspurgense</name>
    <dbReference type="NCBI Taxonomy" id="479117"/>
    <lineage>
        <taxon>Bacteria</taxon>
        <taxon>Bacillati</taxon>
        <taxon>Actinomycetota</taxon>
        <taxon>Actinomycetes</taxon>
        <taxon>Micrococcales</taxon>
        <taxon>Brevibacteriaceae</taxon>
        <taxon>Brevibacterium</taxon>
    </lineage>
</organism>
<proteinExistence type="predicted"/>
<reference evidence="1 2" key="1">
    <citation type="submission" date="2017-12" db="EMBL/GenBank/DDBJ databases">
        <title>Phylogenetic diversity of female urinary microbiome.</title>
        <authorList>
            <person name="Thomas-White K."/>
            <person name="Wolfe A.J."/>
        </authorList>
    </citation>
    <scope>NUCLEOTIDE SEQUENCE [LARGE SCALE GENOMIC DNA]</scope>
    <source>
        <strain evidence="1 2">UMB0426</strain>
    </source>
</reference>
<dbReference type="RefSeq" id="WP_005053843.1">
    <property type="nucleotide sequence ID" value="NZ_LPXW01000022.1"/>
</dbReference>
<sequence>MTERVAEQVRRLLHEQPELEVVFTDALTADSYLHSGRSGRPVLFLHTAHRQLVDELRGRGDDPGRPH</sequence>
<dbReference type="AlphaFoldDB" id="A0A2I1IE48"/>
<gene>
    <name evidence="1" type="ORF">CYJ40_10870</name>
</gene>
<protein>
    <submittedName>
        <fullName evidence="1">Chemotaxis protein CheY</fullName>
    </submittedName>
</protein>
<accession>A0A2I1IE48</accession>